<dbReference type="AlphaFoldDB" id="A0A8H5CLU0"/>
<evidence type="ECO:0000313" key="3">
    <source>
        <dbReference type="Proteomes" id="UP000559256"/>
    </source>
</evidence>
<evidence type="ECO:0000313" key="2">
    <source>
        <dbReference type="EMBL" id="KAF5344105.1"/>
    </source>
</evidence>
<feature type="compositionally biased region" description="Polar residues" evidence="1">
    <location>
        <begin position="1"/>
        <end position="22"/>
    </location>
</feature>
<gene>
    <name evidence="2" type="ORF">D9758_008892</name>
</gene>
<organism evidence="2 3">
    <name type="scientific">Tetrapyrgos nigripes</name>
    <dbReference type="NCBI Taxonomy" id="182062"/>
    <lineage>
        <taxon>Eukaryota</taxon>
        <taxon>Fungi</taxon>
        <taxon>Dikarya</taxon>
        <taxon>Basidiomycota</taxon>
        <taxon>Agaricomycotina</taxon>
        <taxon>Agaricomycetes</taxon>
        <taxon>Agaricomycetidae</taxon>
        <taxon>Agaricales</taxon>
        <taxon>Marasmiineae</taxon>
        <taxon>Marasmiaceae</taxon>
        <taxon>Tetrapyrgos</taxon>
    </lineage>
</organism>
<keyword evidence="3" id="KW-1185">Reference proteome</keyword>
<feature type="compositionally biased region" description="Low complexity" evidence="1">
    <location>
        <begin position="67"/>
        <end position="81"/>
    </location>
</feature>
<dbReference type="EMBL" id="JAACJM010000129">
    <property type="protein sequence ID" value="KAF5344105.1"/>
    <property type="molecule type" value="Genomic_DNA"/>
</dbReference>
<dbReference type="Proteomes" id="UP000559256">
    <property type="component" value="Unassembled WGS sequence"/>
</dbReference>
<reference evidence="2 3" key="1">
    <citation type="journal article" date="2020" name="ISME J.">
        <title>Uncovering the hidden diversity of litter-decomposition mechanisms in mushroom-forming fungi.</title>
        <authorList>
            <person name="Floudas D."/>
            <person name="Bentzer J."/>
            <person name="Ahren D."/>
            <person name="Johansson T."/>
            <person name="Persson P."/>
            <person name="Tunlid A."/>
        </authorList>
    </citation>
    <scope>NUCLEOTIDE SEQUENCE [LARGE SCALE GENOMIC DNA]</scope>
    <source>
        <strain evidence="2 3">CBS 291.85</strain>
    </source>
</reference>
<sequence>MSSDSPSSNLRERNASNGTSIRESPLGHSSSTSTISETPPGAASSSSSSSARLTRDAPRASLRGLFTPTSGTPISGTPRTPVVRSDPSILTCFDPSDRELYDLWAPKR</sequence>
<proteinExistence type="predicted"/>
<evidence type="ECO:0000256" key="1">
    <source>
        <dbReference type="SAM" id="MobiDB-lite"/>
    </source>
</evidence>
<name>A0A8H5CLU0_9AGAR</name>
<feature type="compositionally biased region" description="Low complexity" evidence="1">
    <location>
        <begin position="24"/>
        <end position="51"/>
    </location>
</feature>
<protein>
    <submittedName>
        <fullName evidence="2">Uncharacterized protein</fullName>
    </submittedName>
</protein>
<feature type="region of interest" description="Disordered" evidence="1">
    <location>
        <begin position="1"/>
        <end position="88"/>
    </location>
</feature>
<comment type="caution">
    <text evidence="2">The sequence shown here is derived from an EMBL/GenBank/DDBJ whole genome shotgun (WGS) entry which is preliminary data.</text>
</comment>
<accession>A0A8H5CLU0</accession>